<reference evidence="1 2" key="1">
    <citation type="submission" date="2020-08" db="EMBL/GenBank/DDBJ databases">
        <authorList>
            <person name="Liu C."/>
            <person name="Sun Q."/>
        </authorList>
    </citation>
    <scope>NUCLEOTIDE SEQUENCE [LARGE SCALE GENOMIC DNA]</scope>
    <source>
        <strain evidence="1 2">NSJ-18</strain>
    </source>
</reference>
<dbReference type="SUPFAM" id="SSF47598">
    <property type="entry name" value="Ribbon-helix-helix"/>
    <property type="match status" value="1"/>
</dbReference>
<proteinExistence type="predicted"/>
<gene>
    <name evidence="1" type="ORF">H8923_00750</name>
</gene>
<dbReference type="InterPro" id="IPR013321">
    <property type="entry name" value="Arc_rbn_hlx_hlx"/>
</dbReference>
<name>A0ABR7JK29_9FIRM</name>
<dbReference type="Gene3D" id="1.10.1220.10">
    <property type="entry name" value="Met repressor-like"/>
    <property type="match status" value="1"/>
</dbReference>
<accession>A0ABR7JK29</accession>
<dbReference type="InterPro" id="IPR010985">
    <property type="entry name" value="Ribbon_hlx_hlx"/>
</dbReference>
<comment type="caution">
    <text evidence="1">The sequence shown here is derived from an EMBL/GenBank/DDBJ whole genome shotgun (WGS) entry which is preliminary data.</text>
</comment>
<keyword evidence="2" id="KW-1185">Reference proteome</keyword>
<evidence type="ECO:0000313" key="1">
    <source>
        <dbReference type="EMBL" id="MBC5995274.1"/>
    </source>
</evidence>
<protein>
    <submittedName>
        <fullName evidence="1">Ribbon-helix-helix protein, CopG family</fullName>
    </submittedName>
</protein>
<organism evidence="1 2">
    <name type="scientific">Romboutsia faecis</name>
    <dbReference type="NCBI Taxonomy" id="2764597"/>
    <lineage>
        <taxon>Bacteria</taxon>
        <taxon>Bacillati</taxon>
        <taxon>Bacillota</taxon>
        <taxon>Clostridia</taxon>
        <taxon>Peptostreptococcales</taxon>
        <taxon>Peptostreptococcaceae</taxon>
        <taxon>Romboutsia</taxon>
    </lineage>
</organism>
<evidence type="ECO:0000313" key="2">
    <source>
        <dbReference type="Proteomes" id="UP000609849"/>
    </source>
</evidence>
<dbReference type="Proteomes" id="UP000609849">
    <property type="component" value="Unassembled WGS sequence"/>
</dbReference>
<sequence length="50" mass="5818">MRTSLTIPKDLKSKLEDLAKKEHRSVNNLIVNALYSYVDDNLNSRNKNKE</sequence>
<dbReference type="EMBL" id="JACRWE010000001">
    <property type="protein sequence ID" value="MBC5995274.1"/>
    <property type="molecule type" value="Genomic_DNA"/>
</dbReference>